<feature type="transmembrane region" description="Helical" evidence="2">
    <location>
        <begin position="99"/>
        <end position="119"/>
    </location>
</feature>
<keyword evidence="2" id="KW-1133">Transmembrane helix</keyword>
<sequence length="148" mass="15694">MRYNPLLFHGRVRRWVFLPTIFAINFLGRIADRAEPDSIGPISILSIAMIWPALTLSVQRAHDSGKSGWHVAAAWGFLIFGTAILLSGDLSDGLSALGWLGLLLAIAGGIISLVITFAAGDVGANRYGPNPRDDDDGALAEGTPQGRG</sequence>
<gene>
    <name evidence="3" type="ORF">ACFSCW_02010</name>
</gene>
<name>A0ABW4HY23_9SPHN</name>
<feature type="transmembrane region" description="Helical" evidence="2">
    <location>
        <begin position="68"/>
        <end position="87"/>
    </location>
</feature>
<keyword evidence="4" id="KW-1185">Reference proteome</keyword>
<feature type="transmembrane region" description="Helical" evidence="2">
    <location>
        <begin position="12"/>
        <end position="32"/>
    </location>
</feature>
<dbReference type="Proteomes" id="UP001597115">
    <property type="component" value="Unassembled WGS sequence"/>
</dbReference>
<protein>
    <submittedName>
        <fullName evidence="3">DUF805 domain-containing protein</fullName>
    </submittedName>
</protein>
<dbReference type="EMBL" id="JBHUDY010000001">
    <property type="protein sequence ID" value="MFD1610573.1"/>
    <property type="molecule type" value="Genomic_DNA"/>
</dbReference>
<keyword evidence="2" id="KW-0472">Membrane</keyword>
<dbReference type="RefSeq" id="WP_380886366.1">
    <property type="nucleotide sequence ID" value="NZ_JBHUDY010000001.1"/>
</dbReference>
<evidence type="ECO:0000256" key="2">
    <source>
        <dbReference type="SAM" id="Phobius"/>
    </source>
</evidence>
<evidence type="ECO:0000313" key="4">
    <source>
        <dbReference type="Proteomes" id="UP001597115"/>
    </source>
</evidence>
<feature type="transmembrane region" description="Helical" evidence="2">
    <location>
        <begin position="38"/>
        <end position="56"/>
    </location>
</feature>
<evidence type="ECO:0000313" key="3">
    <source>
        <dbReference type="EMBL" id="MFD1610573.1"/>
    </source>
</evidence>
<feature type="region of interest" description="Disordered" evidence="1">
    <location>
        <begin position="126"/>
        <end position="148"/>
    </location>
</feature>
<keyword evidence="2" id="KW-0812">Transmembrane</keyword>
<evidence type="ECO:0000256" key="1">
    <source>
        <dbReference type="SAM" id="MobiDB-lite"/>
    </source>
</evidence>
<accession>A0ABW4HY23</accession>
<comment type="caution">
    <text evidence="3">The sequence shown here is derived from an EMBL/GenBank/DDBJ whole genome shotgun (WGS) entry which is preliminary data.</text>
</comment>
<dbReference type="InterPro" id="IPR008523">
    <property type="entry name" value="DUF805"/>
</dbReference>
<dbReference type="Pfam" id="PF05656">
    <property type="entry name" value="DUF805"/>
    <property type="match status" value="1"/>
</dbReference>
<proteinExistence type="predicted"/>
<organism evidence="3 4">
    <name type="scientific">Sphingomonas tabacisoli</name>
    <dbReference type="NCBI Taxonomy" id="2249466"/>
    <lineage>
        <taxon>Bacteria</taxon>
        <taxon>Pseudomonadati</taxon>
        <taxon>Pseudomonadota</taxon>
        <taxon>Alphaproteobacteria</taxon>
        <taxon>Sphingomonadales</taxon>
        <taxon>Sphingomonadaceae</taxon>
        <taxon>Sphingomonas</taxon>
    </lineage>
</organism>
<reference evidence="4" key="1">
    <citation type="journal article" date="2019" name="Int. J. Syst. Evol. Microbiol.">
        <title>The Global Catalogue of Microorganisms (GCM) 10K type strain sequencing project: providing services to taxonomists for standard genome sequencing and annotation.</title>
        <authorList>
            <consortium name="The Broad Institute Genomics Platform"/>
            <consortium name="The Broad Institute Genome Sequencing Center for Infectious Disease"/>
            <person name="Wu L."/>
            <person name="Ma J."/>
        </authorList>
    </citation>
    <scope>NUCLEOTIDE SEQUENCE [LARGE SCALE GENOMIC DNA]</scope>
    <source>
        <strain evidence="4">CGMCC 1.16275</strain>
    </source>
</reference>
<dbReference type="PANTHER" id="PTHR34980">
    <property type="entry name" value="INNER MEMBRANE PROTEIN-RELATED-RELATED"/>
    <property type="match status" value="1"/>
</dbReference>